<organism evidence="1 2">
    <name type="scientific">Nocardiopsis metallicus</name>
    <dbReference type="NCBI Taxonomy" id="179819"/>
    <lineage>
        <taxon>Bacteria</taxon>
        <taxon>Bacillati</taxon>
        <taxon>Actinomycetota</taxon>
        <taxon>Actinomycetes</taxon>
        <taxon>Streptosporangiales</taxon>
        <taxon>Nocardiopsidaceae</taxon>
        <taxon>Nocardiopsis</taxon>
    </lineage>
</organism>
<proteinExistence type="predicted"/>
<protein>
    <recommendedName>
        <fullName evidence="3">Transposase</fullName>
    </recommendedName>
</protein>
<sequence>MADRWHLWNNLGQAVERVVARHRAAFTRPDPQHPTTCTAPVLEEEVREAVPARQGRIAERTRARHARVHALLQEGAMVLEVVRRTDLSGNTVRRFARAASSEELLGRDGTGKRPKATDPFEGYLRQRFTQGCRNAAQLWEEVRQRGYRGS</sequence>
<accession>A0A840VZ90</accession>
<keyword evidence="2" id="KW-1185">Reference proteome</keyword>
<evidence type="ECO:0000313" key="1">
    <source>
        <dbReference type="EMBL" id="MBB5489769.1"/>
    </source>
</evidence>
<dbReference type="EMBL" id="JACHDO010000001">
    <property type="protein sequence ID" value="MBB5489769.1"/>
    <property type="molecule type" value="Genomic_DNA"/>
</dbReference>
<comment type="caution">
    <text evidence="1">The sequence shown here is derived from an EMBL/GenBank/DDBJ whole genome shotgun (WGS) entry which is preliminary data.</text>
</comment>
<dbReference type="Proteomes" id="UP000579647">
    <property type="component" value="Unassembled WGS sequence"/>
</dbReference>
<dbReference type="RefSeq" id="WP_184362303.1">
    <property type="nucleotide sequence ID" value="NZ_BAAAKM010000011.1"/>
</dbReference>
<gene>
    <name evidence="1" type="ORF">HNR07_000906</name>
</gene>
<dbReference type="AlphaFoldDB" id="A0A840VZ90"/>
<reference evidence="1 2" key="1">
    <citation type="submission" date="2020-08" db="EMBL/GenBank/DDBJ databases">
        <title>Sequencing the genomes of 1000 actinobacteria strains.</title>
        <authorList>
            <person name="Klenk H.-P."/>
        </authorList>
    </citation>
    <scope>NUCLEOTIDE SEQUENCE [LARGE SCALE GENOMIC DNA]</scope>
    <source>
        <strain evidence="1 2">DSM 44598</strain>
    </source>
</reference>
<name>A0A840VZ90_9ACTN</name>
<evidence type="ECO:0000313" key="2">
    <source>
        <dbReference type="Proteomes" id="UP000579647"/>
    </source>
</evidence>
<evidence type="ECO:0008006" key="3">
    <source>
        <dbReference type="Google" id="ProtNLM"/>
    </source>
</evidence>